<dbReference type="InterPro" id="IPR012677">
    <property type="entry name" value="Nucleotide-bd_a/b_plait_sf"/>
</dbReference>
<dbReference type="InterPro" id="IPR058942">
    <property type="entry name" value="AT3G52170-like"/>
</dbReference>
<name>A0ABD1BHN1_CARAN</name>
<organism evidence="4 6">
    <name type="scientific">Cardamine amara subsp. amara</name>
    <dbReference type="NCBI Taxonomy" id="228776"/>
    <lineage>
        <taxon>Eukaryota</taxon>
        <taxon>Viridiplantae</taxon>
        <taxon>Streptophyta</taxon>
        <taxon>Embryophyta</taxon>
        <taxon>Tracheophyta</taxon>
        <taxon>Spermatophyta</taxon>
        <taxon>Magnoliopsida</taxon>
        <taxon>eudicotyledons</taxon>
        <taxon>Gunneridae</taxon>
        <taxon>Pentapetalae</taxon>
        <taxon>rosids</taxon>
        <taxon>malvids</taxon>
        <taxon>Brassicales</taxon>
        <taxon>Brassicaceae</taxon>
        <taxon>Cardamineae</taxon>
        <taxon>Cardamine</taxon>
    </lineage>
</organism>
<feature type="region of interest" description="Disordered" evidence="2">
    <location>
        <begin position="266"/>
        <end position="285"/>
    </location>
</feature>
<evidence type="ECO:0000256" key="1">
    <source>
        <dbReference type="PROSITE-ProRule" id="PRU00176"/>
    </source>
</evidence>
<reference evidence="4 6" key="1">
    <citation type="submission" date="2024-04" db="EMBL/GenBank/DDBJ databases">
        <title>Genome assembly C_amara_ONT_v2.</title>
        <authorList>
            <person name="Yant L."/>
            <person name="Moore C."/>
            <person name="Slenker M."/>
        </authorList>
    </citation>
    <scope>NUCLEOTIDE SEQUENCE [LARGE SCALE GENOMIC DNA]</scope>
    <source>
        <tissue evidence="4">Leaf</tissue>
    </source>
</reference>
<feature type="region of interest" description="Disordered" evidence="2">
    <location>
        <begin position="375"/>
        <end position="400"/>
    </location>
</feature>
<dbReference type="InterPro" id="IPR000504">
    <property type="entry name" value="RRM_dom"/>
</dbReference>
<sequence length="749" mass="83113">MAIARLLSPKLTPPFNNKGSIPLTRRWLSSSLEDSRKFEKLTDSEASVNKDIGQKGLPWYSLGGLLTSFKEKIVGNVLSINKTSAKDLVPPKWTMISSSDVTATTKVVSLQGSAENSIKEDSSVSEIRSQDASQSVAAENKSCIPLRRNEESSVSEMGSQDASQSVAGIESSGKTESTSVNKESLDSNERVDPLKEPSSKDFSLGFLTEEVSETLALSGKNQGKLHPEKEQFSQKKSTQKNLSSLFIKPGPNKEVKLPLRFEALSNSNPSMSTGESCNGLSDQDGLFHKMLSDPVQKNKSISKENDKNRLSDALQHPDSLGILLRGENHDQNSGDLAAIREKKNTFSFESSRKTVEPMEVSKEFSMKKVMESLNLPTNNGTDADANFWNPNGGEGKGNSVTKMSDRFCAMEEEESKEETLVMQNQSLCNEATLATTTVNPKVGENSPNKVLLRFLRETCEKKEIIEVLHKFGAVLDVQEIPSFEGCIYKDAFVTFETNETMKKVLKKAVVLVKGHNVVIEAVSKEDMVEKICIPNLIGDPDVPIALVKEPTRTVKIHPLKHNISSNQIKEALKFCRSDISKLIFGSSKTAVFVEFETEDGKERALAEHSINISNNQVFISRIDIPRTTVVRISNLSDSSMRDLLDLCRPYGQIKRLIMRGKNVGEVRFKVSEWPNMLTILNSMNGKKIDGMKWVVQAATTVIPPEILTVLWEDPKEKRYVKSVIQNLVREIEKPLDVTCSHTLVRDLLL</sequence>
<gene>
    <name evidence="4" type="ORF">V5N11_000452</name>
    <name evidence="5" type="ORF">V5N11_012899</name>
</gene>
<evidence type="ECO:0000313" key="4">
    <source>
        <dbReference type="EMBL" id="KAL1212896.1"/>
    </source>
</evidence>
<feature type="compositionally biased region" description="Polar residues" evidence="2">
    <location>
        <begin position="266"/>
        <end position="281"/>
    </location>
</feature>
<feature type="domain" description="RRM" evidence="3">
    <location>
        <begin position="615"/>
        <end position="700"/>
    </location>
</feature>
<protein>
    <recommendedName>
        <fullName evidence="3">RRM domain-containing protein</fullName>
    </recommendedName>
</protein>
<dbReference type="SMART" id="SM00360">
    <property type="entry name" value="RRM"/>
    <property type="match status" value="3"/>
</dbReference>
<evidence type="ECO:0000259" key="3">
    <source>
        <dbReference type="PROSITE" id="PS50102"/>
    </source>
</evidence>
<evidence type="ECO:0000313" key="5">
    <source>
        <dbReference type="EMBL" id="KAL1224814.1"/>
    </source>
</evidence>
<dbReference type="EMBL" id="JBANAX010000358">
    <property type="protein sequence ID" value="KAL1212896.1"/>
    <property type="molecule type" value="Genomic_DNA"/>
</dbReference>
<evidence type="ECO:0000313" key="6">
    <source>
        <dbReference type="Proteomes" id="UP001558713"/>
    </source>
</evidence>
<keyword evidence="6" id="KW-1185">Reference proteome</keyword>
<dbReference type="SUPFAM" id="SSF54928">
    <property type="entry name" value="RNA-binding domain, RBD"/>
    <property type="match status" value="2"/>
</dbReference>
<feature type="compositionally biased region" description="Polar residues" evidence="2">
    <location>
        <begin position="152"/>
        <end position="182"/>
    </location>
</feature>
<keyword evidence="1" id="KW-0694">RNA-binding</keyword>
<feature type="region of interest" description="Disordered" evidence="2">
    <location>
        <begin position="218"/>
        <end position="249"/>
    </location>
</feature>
<evidence type="ECO:0000256" key="2">
    <source>
        <dbReference type="SAM" id="MobiDB-lite"/>
    </source>
</evidence>
<dbReference type="Gene3D" id="3.30.70.330">
    <property type="match status" value="3"/>
</dbReference>
<dbReference type="InterPro" id="IPR035979">
    <property type="entry name" value="RBD_domain_sf"/>
</dbReference>
<dbReference type="PANTHER" id="PTHR34568">
    <property type="entry name" value="RRM DOMAIN-CONTAINING PROTEIN"/>
    <property type="match status" value="1"/>
</dbReference>
<dbReference type="GO" id="GO:0003723">
    <property type="term" value="F:RNA binding"/>
    <property type="evidence" value="ECO:0007669"/>
    <property type="project" value="UniProtKB-UniRule"/>
</dbReference>
<feature type="domain" description="RRM" evidence="3">
    <location>
        <begin position="448"/>
        <end position="524"/>
    </location>
</feature>
<feature type="compositionally biased region" description="Basic and acidic residues" evidence="2">
    <location>
        <begin position="183"/>
        <end position="199"/>
    </location>
</feature>
<dbReference type="Proteomes" id="UP001558713">
    <property type="component" value="Unassembled WGS sequence"/>
</dbReference>
<proteinExistence type="predicted"/>
<comment type="caution">
    <text evidence="4">The sequence shown here is derived from an EMBL/GenBank/DDBJ whole genome shotgun (WGS) entry which is preliminary data.</text>
</comment>
<dbReference type="PANTHER" id="PTHR34568:SF5">
    <property type="entry name" value="RNA-BINDING (RRM_RBD_RNP MOTIFS) FAMILY PROTEIN"/>
    <property type="match status" value="1"/>
</dbReference>
<accession>A0ABD1BHN1</accession>
<feature type="region of interest" description="Disordered" evidence="2">
    <location>
        <begin position="111"/>
        <end position="201"/>
    </location>
</feature>
<feature type="compositionally biased region" description="Polar residues" evidence="2">
    <location>
        <begin position="234"/>
        <end position="244"/>
    </location>
</feature>
<dbReference type="AlphaFoldDB" id="A0ABD1BHN1"/>
<feature type="compositionally biased region" description="Polar residues" evidence="2">
    <location>
        <begin position="124"/>
        <end position="137"/>
    </location>
</feature>
<dbReference type="EMBL" id="JBANAX010000047">
    <property type="protein sequence ID" value="KAL1224814.1"/>
    <property type="molecule type" value="Genomic_DNA"/>
</dbReference>
<dbReference type="PROSITE" id="PS50102">
    <property type="entry name" value="RRM"/>
    <property type="match status" value="2"/>
</dbReference>